<dbReference type="AlphaFoldDB" id="A0A4S4M5E0"/>
<gene>
    <name evidence="1" type="ORF">EW146_g904</name>
</gene>
<accession>A0A4S4M5E0</accession>
<proteinExistence type="predicted"/>
<dbReference type="OrthoDB" id="3016366at2759"/>
<protein>
    <submittedName>
        <fullName evidence="1">Uncharacterized protein</fullName>
    </submittedName>
</protein>
<evidence type="ECO:0000313" key="2">
    <source>
        <dbReference type="Proteomes" id="UP000310158"/>
    </source>
</evidence>
<evidence type="ECO:0000313" key="1">
    <source>
        <dbReference type="EMBL" id="THH20456.1"/>
    </source>
</evidence>
<name>A0A4S4M5E0_9AGAM</name>
<dbReference type="EMBL" id="SGPL01000021">
    <property type="protein sequence ID" value="THH20456.1"/>
    <property type="molecule type" value="Genomic_DNA"/>
</dbReference>
<reference evidence="1 2" key="1">
    <citation type="submission" date="2019-02" db="EMBL/GenBank/DDBJ databases">
        <title>Genome sequencing of the rare red list fungi Bondarzewia mesenterica.</title>
        <authorList>
            <person name="Buettner E."/>
            <person name="Kellner H."/>
        </authorList>
    </citation>
    <scope>NUCLEOTIDE SEQUENCE [LARGE SCALE GENOMIC DNA]</scope>
    <source>
        <strain evidence="1 2">DSM 108281</strain>
    </source>
</reference>
<organism evidence="1 2">
    <name type="scientific">Bondarzewia mesenterica</name>
    <dbReference type="NCBI Taxonomy" id="1095465"/>
    <lineage>
        <taxon>Eukaryota</taxon>
        <taxon>Fungi</taxon>
        <taxon>Dikarya</taxon>
        <taxon>Basidiomycota</taxon>
        <taxon>Agaricomycotina</taxon>
        <taxon>Agaricomycetes</taxon>
        <taxon>Russulales</taxon>
        <taxon>Bondarzewiaceae</taxon>
        <taxon>Bondarzewia</taxon>
    </lineage>
</organism>
<keyword evidence="2" id="KW-1185">Reference proteome</keyword>
<comment type="caution">
    <text evidence="1">The sequence shown here is derived from an EMBL/GenBank/DDBJ whole genome shotgun (WGS) entry which is preliminary data.</text>
</comment>
<dbReference type="Proteomes" id="UP000310158">
    <property type="component" value="Unassembled WGS sequence"/>
</dbReference>
<sequence length="131" mass="14618">MTALEIGGLYIMLFARAIPDEYHWALYHHWSPPQSDAPIQLLLAGFLKIASVRPEDKEVLHDLIAPVPHDVPNVTCRTWILDAVQACIVAGLVRCASLADLESEAKAFGFVQFEDTIEFNLHVFRVGAYSN</sequence>